<protein>
    <submittedName>
        <fullName evidence="2">Uncharacterized protein</fullName>
    </submittedName>
</protein>
<evidence type="ECO:0000256" key="1">
    <source>
        <dbReference type="SAM" id="MobiDB-lite"/>
    </source>
</evidence>
<keyword evidence="3" id="KW-1185">Reference proteome</keyword>
<organism evidence="2 3">
    <name type="scientific">Didymella exigua CBS 183.55</name>
    <dbReference type="NCBI Taxonomy" id="1150837"/>
    <lineage>
        <taxon>Eukaryota</taxon>
        <taxon>Fungi</taxon>
        <taxon>Dikarya</taxon>
        <taxon>Ascomycota</taxon>
        <taxon>Pezizomycotina</taxon>
        <taxon>Dothideomycetes</taxon>
        <taxon>Pleosporomycetidae</taxon>
        <taxon>Pleosporales</taxon>
        <taxon>Pleosporineae</taxon>
        <taxon>Didymellaceae</taxon>
        <taxon>Didymella</taxon>
    </lineage>
</organism>
<evidence type="ECO:0000313" key="3">
    <source>
        <dbReference type="Proteomes" id="UP000800082"/>
    </source>
</evidence>
<name>A0A6A5RTT9_9PLEO</name>
<sequence>MNSFLHSAEAISRECIPPLTGIARRWSSPSAPLDWQTHNKRWADDIFQDYTTSSGTDADEQNKACRELQNLTQNCLDHFYVQETPHCFMACSHDVCEAYMISHLNDNRVREHACSQCTKSAPRVTVGNTETRPRPSDNARLGQYSREIYGMMQGAVYDLMSSGRIEPFPAYTEIEYIEGICPFSSEHEHIASATELNSHTANRPRGNRPPPSEFVSTIPVTRTSSIDVQSLADKVPSPLGDGSPSSGSHTIISTQPSTRPSTQPSSVDLSATRRQTADSLGGRRVRRMESCYFGVSEDQTDTNGESLISRMACNLRDG</sequence>
<dbReference type="Proteomes" id="UP000800082">
    <property type="component" value="Unassembled WGS sequence"/>
</dbReference>
<feature type="compositionally biased region" description="Polar residues" evidence="1">
    <location>
        <begin position="267"/>
        <end position="278"/>
    </location>
</feature>
<gene>
    <name evidence="2" type="ORF">M421DRAFT_412646</name>
</gene>
<dbReference type="RefSeq" id="XP_033450686.1">
    <property type="nucleotide sequence ID" value="XM_033590427.1"/>
</dbReference>
<feature type="compositionally biased region" description="Low complexity" evidence="1">
    <location>
        <begin position="236"/>
        <end position="266"/>
    </location>
</feature>
<dbReference type="AlphaFoldDB" id="A0A6A5RTT9"/>
<accession>A0A6A5RTT9</accession>
<proteinExistence type="predicted"/>
<dbReference type="GeneID" id="54348094"/>
<reference evidence="2" key="1">
    <citation type="journal article" date="2020" name="Stud. Mycol.">
        <title>101 Dothideomycetes genomes: a test case for predicting lifestyles and emergence of pathogens.</title>
        <authorList>
            <person name="Haridas S."/>
            <person name="Albert R."/>
            <person name="Binder M."/>
            <person name="Bloem J."/>
            <person name="Labutti K."/>
            <person name="Salamov A."/>
            <person name="Andreopoulos B."/>
            <person name="Baker S."/>
            <person name="Barry K."/>
            <person name="Bills G."/>
            <person name="Bluhm B."/>
            <person name="Cannon C."/>
            <person name="Castanera R."/>
            <person name="Culley D."/>
            <person name="Daum C."/>
            <person name="Ezra D."/>
            <person name="Gonzalez J."/>
            <person name="Henrissat B."/>
            <person name="Kuo A."/>
            <person name="Liang C."/>
            <person name="Lipzen A."/>
            <person name="Lutzoni F."/>
            <person name="Magnuson J."/>
            <person name="Mondo S."/>
            <person name="Nolan M."/>
            <person name="Ohm R."/>
            <person name="Pangilinan J."/>
            <person name="Park H.-J."/>
            <person name="Ramirez L."/>
            <person name="Alfaro M."/>
            <person name="Sun H."/>
            <person name="Tritt A."/>
            <person name="Yoshinaga Y."/>
            <person name="Zwiers L.-H."/>
            <person name="Turgeon B."/>
            <person name="Goodwin S."/>
            <person name="Spatafora J."/>
            <person name="Crous P."/>
            <person name="Grigoriev I."/>
        </authorList>
    </citation>
    <scope>NUCLEOTIDE SEQUENCE</scope>
    <source>
        <strain evidence="2">CBS 183.55</strain>
    </source>
</reference>
<dbReference type="OrthoDB" id="10491851at2759"/>
<dbReference type="EMBL" id="ML978963">
    <property type="protein sequence ID" value="KAF1930438.1"/>
    <property type="molecule type" value="Genomic_DNA"/>
</dbReference>
<evidence type="ECO:0000313" key="2">
    <source>
        <dbReference type="EMBL" id="KAF1930438.1"/>
    </source>
</evidence>
<feature type="region of interest" description="Disordered" evidence="1">
    <location>
        <begin position="197"/>
        <end position="283"/>
    </location>
</feature>
<feature type="compositionally biased region" description="Polar residues" evidence="1">
    <location>
        <begin position="214"/>
        <end position="228"/>
    </location>
</feature>